<organism evidence="4 5">
    <name type="scientific">Mycobacterium marseillense</name>
    <dbReference type="NCBI Taxonomy" id="701042"/>
    <lineage>
        <taxon>Bacteria</taxon>
        <taxon>Bacillati</taxon>
        <taxon>Actinomycetota</taxon>
        <taxon>Actinomycetes</taxon>
        <taxon>Mycobacteriales</taxon>
        <taxon>Mycobacteriaceae</taxon>
        <taxon>Mycobacterium</taxon>
        <taxon>Mycobacterium avium complex (MAC)</taxon>
    </lineage>
</organism>
<evidence type="ECO:0000313" key="5">
    <source>
        <dbReference type="Proteomes" id="UP000466831"/>
    </source>
</evidence>
<dbReference type="PANTHER" id="PTHR39428:SF3">
    <property type="entry name" value="DEAZAFLAVIN-DEPENDENT NITROREDUCTASE"/>
    <property type="match status" value="1"/>
</dbReference>
<evidence type="ECO:0000256" key="3">
    <source>
        <dbReference type="ARBA" id="ARBA00049106"/>
    </source>
</evidence>
<evidence type="ECO:0000256" key="1">
    <source>
        <dbReference type="ARBA" id="ARBA00008710"/>
    </source>
</evidence>
<gene>
    <name evidence="4" type="primary">ddn</name>
    <name evidence="4" type="ORF">MMARJ_41060</name>
</gene>
<keyword evidence="5" id="KW-1185">Reference proteome</keyword>
<dbReference type="RefSeq" id="WP_083020538.1">
    <property type="nucleotide sequence ID" value="NZ_AP022584.1"/>
</dbReference>
<accession>A0ABN6A0U0</accession>
<dbReference type="Gene3D" id="2.30.110.10">
    <property type="entry name" value="Electron Transport, Fmn-binding Protein, Chain A"/>
    <property type="match status" value="1"/>
</dbReference>
<dbReference type="InterPro" id="IPR004378">
    <property type="entry name" value="F420H2_quin_Rdtase"/>
</dbReference>
<dbReference type="InterPro" id="IPR012349">
    <property type="entry name" value="Split_barrel_FMN-bd"/>
</dbReference>
<name>A0ABN6A0U0_9MYCO</name>
<reference evidence="4 5" key="1">
    <citation type="journal article" date="2019" name="Emerg. Microbes Infect.">
        <title>Comprehensive subspecies identification of 175 nontuberculous mycobacteria species based on 7547 genomic profiles.</title>
        <authorList>
            <person name="Matsumoto Y."/>
            <person name="Kinjo T."/>
            <person name="Motooka D."/>
            <person name="Nabeya D."/>
            <person name="Jung N."/>
            <person name="Uechi K."/>
            <person name="Horii T."/>
            <person name="Iida T."/>
            <person name="Fujita J."/>
            <person name="Nakamura S."/>
        </authorList>
    </citation>
    <scope>NUCLEOTIDE SEQUENCE [LARGE SCALE GENOMIC DNA]</scope>
    <source>
        <strain evidence="4 5">JCM 17324</strain>
    </source>
</reference>
<dbReference type="Proteomes" id="UP000466831">
    <property type="component" value="Chromosome"/>
</dbReference>
<dbReference type="PANTHER" id="PTHR39428">
    <property type="entry name" value="F420H(2)-DEPENDENT QUINONE REDUCTASE RV1261C"/>
    <property type="match status" value="1"/>
</dbReference>
<keyword evidence="2" id="KW-0560">Oxidoreductase</keyword>
<dbReference type="EMBL" id="AP022584">
    <property type="protein sequence ID" value="BBY13366.1"/>
    <property type="molecule type" value="Genomic_DNA"/>
</dbReference>
<dbReference type="NCBIfam" id="TIGR00026">
    <property type="entry name" value="hi_GC_TIGR00026"/>
    <property type="match status" value="1"/>
</dbReference>
<comment type="similarity">
    <text evidence="1">Belongs to the F420H(2)-dependent quinone reductase family.</text>
</comment>
<comment type="catalytic activity">
    <reaction evidence="3">
        <text>oxidized coenzyme F420-(gamma-L-Glu)(n) + a quinol + H(+) = reduced coenzyme F420-(gamma-L-Glu)(n) + a quinone</text>
        <dbReference type="Rhea" id="RHEA:39663"/>
        <dbReference type="Rhea" id="RHEA-COMP:12939"/>
        <dbReference type="Rhea" id="RHEA-COMP:14378"/>
        <dbReference type="ChEBI" id="CHEBI:15378"/>
        <dbReference type="ChEBI" id="CHEBI:24646"/>
        <dbReference type="ChEBI" id="CHEBI:132124"/>
        <dbReference type="ChEBI" id="CHEBI:133980"/>
        <dbReference type="ChEBI" id="CHEBI:139511"/>
    </reaction>
</comment>
<sequence>MSDRRWIRNSRPIALLLKYFARSHIWVYRRTNGRVGAKLLRFPAALLTTTGRKSKRPRTTATLYLRDGERVILPASFGGRDQDPVWYLNLRENPEVRVQIRAQQLDLVARDATDAERERYWPPLMRMYPPYRKYREAADRIIPLVVCEPPRRTCTDGENSAALSSGECNILG</sequence>
<proteinExistence type="inferred from homology"/>
<evidence type="ECO:0000313" key="4">
    <source>
        <dbReference type="EMBL" id="BBY13366.1"/>
    </source>
</evidence>
<dbReference type="SUPFAM" id="SSF50475">
    <property type="entry name" value="FMN-binding split barrel"/>
    <property type="match status" value="1"/>
</dbReference>
<dbReference type="Pfam" id="PF04075">
    <property type="entry name" value="F420H2_quin_red"/>
    <property type="match status" value="1"/>
</dbReference>
<protein>
    <submittedName>
        <fullName evidence="4">Deazaflavin-dependent nitroreductase</fullName>
    </submittedName>
</protein>
<evidence type="ECO:0000256" key="2">
    <source>
        <dbReference type="ARBA" id="ARBA00023002"/>
    </source>
</evidence>